<evidence type="ECO:0000256" key="2">
    <source>
        <dbReference type="ARBA" id="ARBA00008138"/>
    </source>
</evidence>
<dbReference type="GO" id="GO:0008168">
    <property type="term" value="F:methyltransferase activity"/>
    <property type="evidence" value="ECO:0007669"/>
    <property type="project" value="UniProtKB-UniRule"/>
</dbReference>
<comment type="similarity">
    <text evidence="2 6">Belongs to the UPF0677 family.</text>
</comment>
<dbReference type="AlphaFoldDB" id="A0A1X2LPI4"/>
<dbReference type="Pfam" id="PF04072">
    <property type="entry name" value="LCM"/>
    <property type="match status" value="1"/>
</dbReference>
<dbReference type="PANTHER" id="PTHR43619">
    <property type="entry name" value="S-ADENOSYL-L-METHIONINE-DEPENDENT METHYLTRANSFERASE YKTD-RELATED"/>
    <property type="match status" value="1"/>
</dbReference>
<evidence type="ECO:0000256" key="3">
    <source>
        <dbReference type="ARBA" id="ARBA00022603"/>
    </source>
</evidence>
<dbReference type="EMBL" id="NCXP01000046">
    <property type="protein sequence ID" value="OSC37217.1"/>
    <property type="molecule type" value="Genomic_DNA"/>
</dbReference>
<sequence length="283" mass="31291">MSGSGHTITHVSDTARWTALHRATESARPDALFSDPLAERLAGEQGRAIVARVPRMARSGWWLVARTKIIDDVIVEAIAGGCDRVLNLAAGLDTRPYRLDLPSDFTWVEADLPQLLTEKTQLLADQAPTCRLTRMAVDLADARARDAFFRSALDGASKALVLTEGLLMYLDDRDVVALSEAIKQPEVGWWMLDFAGPGLKNLMNKKMAGMLQNAPFKFAPENGLAYFEELGWLVIEAESLFSAARRLHRLPISMRPAAWLPQPDPRHPGNRAWSAVALLTRRA</sequence>
<evidence type="ECO:0000313" key="8">
    <source>
        <dbReference type="Proteomes" id="UP000193247"/>
    </source>
</evidence>
<dbReference type="RefSeq" id="WP_085327335.1">
    <property type="nucleotide sequence ID" value="NZ_NCXP01000046.1"/>
</dbReference>
<dbReference type="EC" id="2.1.1.-" evidence="6"/>
<keyword evidence="5 6" id="KW-0949">S-adenosyl-L-methionine</keyword>
<evidence type="ECO:0000313" key="7">
    <source>
        <dbReference type="EMBL" id="OSC37217.1"/>
    </source>
</evidence>
<proteinExistence type="inferred from homology"/>
<evidence type="ECO:0000256" key="5">
    <source>
        <dbReference type="ARBA" id="ARBA00022691"/>
    </source>
</evidence>
<dbReference type="Gene3D" id="3.40.50.150">
    <property type="entry name" value="Vaccinia Virus protein VP39"/>
    <property type="match status" value="1"/>
</dbReference>
<dbReference type="InterPro" id="IPR007213">
    <property type="entry name" value="Ppm1/Ppm2/Tcmp"/>
</dbReference>
<organism evidence="7 8">
    <name type="scientific">Mycobacterium decipiens</name>
    <dbReference type="NCBI Taxonomy" id="1430326"/>
    <lineage>
        <taxon>Bacteria</taxon>
        <taxon>Bacillati</taxon>
        <taxon>Actinomycetota</taxon>
        <taxon>Actinomycetes</taxon>
        <taxon>Mycobacteriales</taxon>
        <taxon>Mycobacteriaceae</taxon>
        <taxon>Mycobacterium</taxon>
    </lineage>
</organism>
<comment type="function">
    <text evidence="1 6">Exhibits S-adenosyl-L-methionine-dependent methyltransferase activity.</text>
</comment>
<dbReference type="STRING" id="1430326.B8W66_21765"/>
<evidence type="ECO:0000256" key="4">
    <source>
        <dbReference type="ARBA" id="ARBA00022679"/>
    </source>
</evidence>
<keyword evidence="4 7" id="KW-0808">Transferase</keyword>
<dbReference type="Proteomes" id="UP000193247">
    <property type="component" value="Unassembled WGS sequence"/>
</dbReference>
<accession>A0A1X2LPI4</accession>
<dbReference type="SUPFAM" id="SSF53335">
    <property type="entry name" value="S-adenosyl-L-methionine-dependent methyltransferases"/>
    <property type="match status" value="1"/>
</dbReference>
<reference evidence="7 8" key="1">
    <citation type="submission" date="2017-04" db="EMBL/GenBank/DDBJ databases">
        <title>The new phylogeny of genus Mycobacterium.</title>
        <authorList>
            <person name="Tortoli E."/>
            <person name="Trovato A."/>
            <person name="Cirillo D.M."/>
        </authorList>
    </citation>
    <scope>NUCLEOTIDE SEQUENCE [LARGE SCALE GENOMIC DNA]</scope>
    <source>
        <strain evidence="7 8">TBL 1200985</strain>
    </source>
</reference>
<keyword evidence="3 6" id="KW-0489">Methyltransferase</keyword>
<evidence type="ECO:0000256" key="6">
    <source>
        <dbReference type="RuleBase" id="RU362030"/>
    </source>
</evidence>
<dbReference type="InterPro" id="IPR011610">
    <property type="entry name" value="SAM_mthyl_Trfase_ML2640-like"/>
</dbReference>
<keyword evidence="8" id="KW-1185">Reference proteome</keyword>
<evidence type="ECO:0000256" key="1">
    <source>
        <dbReference type="ARBA" id="ARBA00003907"/>
    </source>
</evidence>
<protein>
    <recommendedName>
        <fullName evidence="6">S-adenosyl-L-methionine-dependent methyltransferase</fullName>
        <ecNumber evidence="6">2.1.1.-</ecNumber>
    </recommendedName>
</protein>
<name>A0A1X2LPI4_9MYCO</name>
<dbReference type="PANTHER" id="PTHR43619:SF2">
    <property type="entry name" value="S-ADENOSYL-L-METHIONINE-DEPENDENT METHYLTRANSFERASES SUPERFAMILY PROTEIN"/>
    <property type="match status" value="1"/>
</dbReference>
<dbReference type="OrthoDB" id="9806164at2"/>
<dbReference type="InterPro" id="IPR029063">
    <property type="entry name" value="SAM-dependent_MTases_sf"/>
</dbReference>
<comment type="caution">
    <text evidence="7">The sequence shown here is derived from an EMBL/GenBank/DDBJ whole genome shotgun (WGS) entry which is preliminary data.</text>
</comment>
<dbReference type="NCBIfam" id="TIGR00027">
    <property type="entry name" value="mthyl_TIGR00027"/>
    <property type="match status" value="1"/>
</dbReference>
<dbReference type="GO" id="GO:0032259">
    <property type="term" value="P:methylation"/>
    <property type="evidence" value="ECO:0007669"/>
    <property type="project" value="UniProtKB-KW"/>
</dbReference>
<gene>
    <name evidence="7" type="ORF">B8W66_21765</name>
</gene>